<dbReference type="Gene3D" id="2.40.70.10">
    <property type="entry name" value="Acid Proteases"/>
    <property type="match status" value="1"/>
</dbReference>
<sequence length="439" mass="47415">MAEARGWDRRSLLRGAAVVAGAAAAAPLLGATAAGAQGGGGDADALFRAGRFERAGRAYEEILRRDPANLHAARQRGYIGLLGNRFPEAEEYLTTALRLDPGDRQTNELLADCHIRQDAFSLSVPRWRAAGETAMAEWFAAVPDDAYRIHGDVGRVPWTQMDPEPQIEASLNGGPPKRFTFYTGASWLGLSARAAEEAGVRPVYREKSEFEGRTVWSYYGVLDSFGLGGIELRGVPVAWSESEPAGGEPPAANDGMIGTWVFYHLLTTFDYRGRELILRRPTPEAAEEVRAAAARAGAEPLPLWLARDHYVHSQGSIAGSGTRVVGVNLGGRGEAVAGMPGDVARELGVRTDHDRPIETGAQGHPAVTYPCYPAEIRLGDAVAEEVYCETNPDMPVNVPWPYGTGIDSTGWFAHAFFKPYNVTLDFTGMNVYIVRGKAS</sequence>
<reference evidence="1 2" key="1">
    <citation type="submission" date="2021-05" db="EMBL/GenBank/DDBJ databases">
        <title>Direct Submission.</title>
        <authorList>
            <person name="Li K."/>
            <person name="Gao J."/>
        </authorList>
    </citation>
    <scope>NUCLEOTIDE SEQUENCE [LARGE SCALE GENOMIC DNA]</scope>
    <source>
        <strain evidence="1 2">Mg02</strain>
    </source>
</reference>
<proteinExistence type="predicted"/>
<keyword evidence="2" id="KW-1185">Reference proteome</keyword>
<evidence type="ECO:0000313" key="2">
    <source>
        <dbReference type="Proteomes" id="UP000676079"/>
    </source>
</evidence>
<dbReference type="SUPFAM" id="SSF48452">
    <property type="entry name" value="TPR-like"/>
    <property type="match status" value="1"/>
</dbReference>
<dbReference type="Gene3D" id="1.25.40.10">
    <property type="entry name" value="Tetratricopeptide repeat domain"/>
    <property type="match status" value="1"/>
</dbReference>
<evidence type="ECO:0000313" key="1">
    <source>
        <dbReference type="EMBL" id="QUX25265.1"/>
    </source>
</evidence>
<dbReference type="Pfam" id="PF13432">
    <property type="entry name" value="TPR_16"/>
    <property type="match status" value="1"/>
</dbReference>
<dbReference type="RefSeq" id="WP_220560787.1">
    <property type="nucleotide sequence ID" value="NZ_CP074133.1"/>
</dbReference>
<protein>
    <submittedName>
        <fullName evidence="1">Tetratricopeptide repeat protein</fullName>
    </submittedName>
</protein>
<dbReference type="InterPro" id="IPR006311">
    <property type="entry name" value="TAT_signal"/>
</dbReference>
<dbReference type="Proteomes" id="UP000676079">
    <property type="component" value="Chromosome"/>
</dbReference>
<dbReference type="InterPro" id="IPR021109">
    <property type="entry name" value="Peptidase_aspartic_dom_sf"/>
</dbReference>
<gene>
    <name evidence="1" type="ORF">KGD84_14010</name>
</gene>
<dbReference type="InterPro" id="IPR011990">
    <property type="entry name" value="TPR-like_helical_dom_sf"/>
</dbReference>
<dbReference type="Pfam" id="PF13650">
    <property type="entry name" value="Asp_protease_2"/>
    <property type="match status" value="1"/>
</dbReference>
<organism evidence="1 2">
    <name type="scientific">Nocardiopsis changdeensis</name>
    <dbReference type="NCBI Taxonomy" id="2831969"/>
    <lineage>
        <taxon>Bacteria</taxon>
        <taxon>Bacillati</taxon>
        <taxon>Actinomycetota</taxon>
        <taxon>Actinomycetes</taxon>
        <taxon>Streptosporangiales</taxon>
        <taxon>Nocardiopsidaceae</taxon>
        <taxon>Nocardiopsis</taxon>
    </lineage>
</organism>
<dbReference type="EMBL" id="CP074133">
    <property type="protein sequence ID" value="QUX25265.1"/>
    <property type="molecule type" value="Genomic_DNA"/>
</dbReference>
<dbReference type="PROSITE" id="PS51318">
    <property type="entry name" value="TAT"/>
    <property type="match status" value="1"/>
</dbReference>
<name>A0ABX8BSP2_9ACTN</name>
<accession>A0ABX8BSP2</accession>